<protein>
    <submittedName>
        <fullName evidence="2">Uncharacterized protein</fullName>
    </submittedName>
</protein>
<accession>A0AC35GBQ6</accession>
<proteinExistence type="predicted"/>
<reference evidence="2" key="1">
    <citation type="submission" date="2022-11" db="UniProtKB">
        <authorList>
            <consortium name="WormBaseParasite"/>
        </authorList>
    </citation>
    <scope>IDENTIFICATION</scope>
</reference>
<evidence type="ECO:0000313" key="1">
    <source>
        <dbReference type="Proteomes" id="UP000887580"/>
    </source>
</evidence>
<sequence length="188" mass="21803">MVTNDEFVVFKNKQQCFTNDNFQTDDRNQYSNQNLIQSYKLPILIPVQSCSKSYNDKNCDSEVFDCCKERKNLSLLDKSLEWLKLNNNDEEKTVKQWKKECSFSNKRTLSLHITAYKKLVEVDASDSFGGKTDISESIKNEKQLLTSKFIIQNPFEYPRQQSDKVSPSEVSQFRASQSLLNPNKSSNN</sequence>
<dbReference type="Proteomes" id="UP000887580">
    <property type="component" value="Unplaced"/>
</dbReference>
<evidence type="ECO:0000313" key="2">
    <source>
        <dbReference type="WBParaSite" id="PS1159_v2.g3683.t1"/>
    </source>
</evidence>
<dbReference type="WBParaSite" id="PS1159_v2.g3683.t1">
    <property type="protein sequence ID" value="PS1159_v2.g3683.t1"/>
    <property type="gene ID" value="PS1159_v2.g3683"/>
</dbReference>
<organism evidence="1 2">
    <name type="scientific">Panagrolaimus sp. PS1159</name>
    <dbReference type="NCBI Taxonomy" id="55785"/>
    <lineage>
        <taxon>Eukaryota</taxon>
        <taxon>Metazoa</taxon>
        <taxon>Ecdysozoa</taxon>
        <taxon>Nematoda</taxon>
        <taxon>Chromadorea</taxon>
        <taxon>Rhabditida</taxon>
        <taxon>Tylenchina</taxon>
        <taxon>Panagrolaimomorpha</taxon>
        <taxon>Panagrolaimoidea</taxon>
        <taxon>Panagrolaimidae</taxon>
        <taxon>Panagrolaimus</taxon>
    </lineage>
</organism>
<name>A0AC35GBQ6_9BILA</name>